<dbReference type="Gene3D" id="2.30.30.40">
    <property type="entry name" value="SH3 Domains"/>
    <property type="match status" value="1"/>
</dbReference>
<dbReference type="PROSITE" id="PS50002">
    <property type="entry name" value="SH3"/>
    <property type="match status" value="1"/>
</dbReference>
<gene>
    <name evidence="9" type="ORF">M427DRAFT_75458</name>
</gene>
<dbReference type="Pfam" id="PF00560">
    <property type="entry name" value="LRR_1"/>
    <property type="match status" value="1"/>
</dbReference>
<evidence type="ECO:0000256" key="1">
    <source>
        <dbReference type="ARBA" id="ARBA00022443"/>
    </source>
</evidence>
<dbReference type="SUPFAM" id="SSF50044">
    <property type="entry name" value="SH3-domain"/>
    <property type="match status" value="1"/>
</dbReference>
<evidence type="ECO:0000259" key="8">
    <source>
        <dbReference type="PROSITE" id="PS50002"/>
    </source>
</evidence>
<evidence type="ECO:0000256" key="3">
    <source>
        <dbReference type="ARBA" id="ARBA00022737"/>
    </source>
</evidence>
<dbReference type="PANTHER" id="PTHR48007:SF4">
    <property type="entry name" value="LEUCINE-RICH REPEAT RECEPTOR-LIKE PROTEIN KINASE PXC1"/>
    <property type="match status" value="1"/>
</dbReference>
<protein>
    <submittedName>
        <fullName evidence="9">L domain-like protein</fullName>
    </submittedName>
</protein>
<keyword evidence="6" id="KW-0472">Membrane</keyword>
<evidence type="ECO:0000256" key="4">
    <source>
        <dbReference type="PROSITE-ProRule" id="PRU00192"/>
    </source>
</evidence>
<dbReference type="Proteomes" id="UP000070544">
    <property type="component" value="Unassembled WGS sequence"/>
</dbReference>
<keyword evidence="1 4" id="KW-0728">SH3 domain</keyword>
<dbReference type="InterPro" id="IPR025875">
    <property type="entry name" value="Leu-rich_rpt_4"/>
</dbReference>
<dbReference type="InterPro" id="IPR046959">
    <property type="entry name" value="PRK1-6/SRF4-like"/>
</dbReference>
<evidence type="ECO:0000256" key="5">
    <source>
        <dbReference type="SAM" id="MobiDB-lite"/>
    </source>
</evidence>
<accession>A0A138ZY75</accession>
<reference evidence="9 10" key="1">
    <citation type="journal article" date="2015" name="Genome Biol. Evol.">
        <title>Phylogenomic analyses indicate that early fungi evolved digesting cell walls of algal ancestors of land plants.</title>
        <authorList>
            <person name="Chang Y."/>
            <person name="Wang S."/>
            <person name="Sekimoto S."/>
            <person name="Aerts A.L."/>
            <person name="Choi C."/>
            <person name="Clum A."/>
            <person name="LaButti K.M."/>
            <person name="Lindquist E.A."/>
            <person name="Yee Ngan C."/>
            <person name="Ohm R.A."/>
            <person name="Salamov A.A."/>
            <person name="Grigoriev I.V."/>
            <person name="Spatafora J.W."/>
            <person name="Berbee M.L."/>
        </authorList>
    </citation>
    <scope>NUCLEOTIDE SEQUENCE [LARGE SCALE GENOMIC DNA]</scope>
    <source>
        <strain evidence="9 10">JEL478</strain>
    </source>
</reference>
<name>A0A138ZY75_GONPJ</name>
<feature type="chain" id="PRO_5007295826" evidence="7">
    <location>
        <begin position="30"/>
        <end position="784"/>
    </location>
</feature>
<keyword evidence="6" id="KW-1133">Transmembrane helix</keyword>
<feature type="signal peptide" evidence="7">
    <location>
        <begin position="1"/>
        <end position="29"/>
    </location>
</feature>
<dbReference type="InterPro" id="IPR036028">
    <property type="entry name" value="SH3-like_dom_sf"/>
</dbReference>
<keyword evidence="3" id="KW-0677">Repeat</keyword>
<dbReference type="Gene3D" id="3.80.10.10">
    <property type="entry name" value="Ribonuclease Inhibitor"/>
    <property type="match status" value="2"/>
</dbReference>
<dbReference type="OrthoDB" id="676979at2759"/>
<dbReference type="STRING" id="1344416.A0A138ZY75"/>
<dbReference type="AlphaFoldDB" id="A0A138ZY75"/>
<evidence type="ECO:0000256" key="2">
    <source>
        <dbReference type="ARBA" id="ARBA00022614"/>
    </source>
</evidence>
<dbReference type="InterPro" id="IPR001611">
    <property type="entry name" value="Leu-rich_rpt"/>
</dbReference>
<dbReference type="SUPFAM" id="SSF52058">
    <property type="entry name" value="L domain-like"/>
    <property type="match status" value="2"/>
</dbReference>
<sequence length="784" mass="84567">MNVKIARRASPSFFVLLVVVVVGPIQTTAAPSPDCAFLDALVLQSNTNVTAMNWTLGGECCGWTTKTAPYPLVNCTADGRVRGIDWSDTSYRLKGPVPSLNALQALEYVDFSGTDFNGPLPDFSNLTNLTTVIFDNCEFTGSYLQPFLKNLPKLTVLSLVNNSLSGPLPTDLTGVPNLEQLVLKLNSFSGPLPQYNHSNLRNINIHLNLYVNGTLPRFDGLPNMEELHLGDNSFTGTIPPLQVMPHLTWFQVSRNQLEGPIPNLAGLVNLTRLKVTANVDMSGPLPDFAKLNITKLTRLIATRTKLSGPIPDMSKLKALVAVELSNNNLSGPVDGKIPSQVTRCFLTLGGTNPGLTQCTYDVPVPCRASGQSIAKQQNCPNPKPNTNAADCQILADFLDHSNIPNGIFWLRPACCSRDDSDTLVDCDNLGRVTGLRFSQIGLQGNISGDLSKLSKLESLDLSNNDLGGTIPDLRNLTNLKYVNLAGNDQLDGSIDGVLPTTVLSCTLDATNFDSCDQSSVPKACLSGTTFEPGPTCQPSRANVGAVAGSLVAVVAVVSVVAGYLYFRNERRLKTKLLTAETQVRQLSDVIESIRESHMREWEAGKTARMANAAEGRDSTDSSGHWFFLRVAGYSIEGSFSAKYQGAPFLVTRPYTAENNDEVDLVPGQFFQLVEVFRDGWGVGTNLDTEHYGALPLVCLRLEDTLPDVLRDHLMYAAAKVASAAEQQHSDPDSMVVSNTSSNKTMLVRGNTAITVPGDDSLDTTEEDHSQTVATDSCQHLGGAA</sequence>
<dbReference type="EMBL" id="KQ965864">
    <property type="protein sequence ID" value="KXS09447.1"/>
    <property type="molecule type" value="Genomic_DNA"/>
</dbReference>
<proteinExistence type="predicted"/>
<feature type="domain" description="SH3" evidence="8">
    <location>
        <begin position="643"/>
        <end position="704"/>
    </location>
</feature>
<evidence type="ECO:0000256" key="6">
    <source>
        <dbReference type="SAM" id="Phobius"/>
    </source>
</evidence>
<dbReference type="PANTHER" id="PTHR48007">
    <property type="entry name" value="LEUCINE-RICH REPEAT RECEPTOR-LIKE PROTEIN KINASE PXC1"/>
    <property type="match status" value="1"/>
</dbReference>
<feature type="transmembrane region" description="Helical" evidence="6">
    <location>
        <begin position="543"/>
        <end position="566"/>
    </location>
</feature>
<dbReference type="InterPro" id="IPR001452">
    <property type="entry name" value="SH3_domain"/>
</dbReference>
<dbReference type="Pfam" id="PF12799">
    <property type="entry name" value="LRR_4"/>
    <property type="match status" value="1"/>
</dbReference>
<keyword evidence="6" id="KW-0812">Transmembrane</keyword>
<keyword evidence="7" id="KW-0732">Signal</keyword>
<evidence type="ECO:0000256" key="7">
    <source>
        <dbReference type="SAM" id="SignalP"/>
    </source>
</evidence>
<keyword evidence="10" id="KW-1185">Reference proteome</keyword>
<dbReference type="InterPro" id="IPR032675">
    <property type="entry name" value="LRR_dom_sf"/>
</dbReference>
<keyword evidence="2" id="KW-0433">Leucine-rich repeat</keyword>
<feature type="region of interest" description="Disordered" evidence="5">
    <location>
        <begin position="753"/>
        <end position="784"/>
    </location>
</feature>
<dbReference type="PROSITE" id="PS51450">
    <property type="entry name" value="LRR"/>
    <property type="match status" value="1"/>
</dbReference>
<organism evidence="9 10">
    <name type="scientific">Gonapodya prolifera (strain JEL478)</name>
    <name type="common">Monoblepharis prolifera</name>
    <dbReference type="NCBI Taxonomy" id="1344416"/>
    <lineage>
        <taxon>Eukaryota</taxon>
        <taxon>Fungi</taxon>
        <taxon>Fungi incertae sedis</taxon>
        <taxon>Chytridiomycota</taxon>
        <taxon>Chytridiomycota incertae sedis</taxon>
        <taxon>Monoblepharidomycetes</taxon>
        <taxon>Monoblepharidales</taxon>
        <taxon>Gonapodyaceae</taxon>
        <taxon>Gonapodya</taxon>
    </lineage>
</organism>
<evidence type="ECO:0000313" key="9">
    <source>
        <dbReference type="EMBL" id="KXS09447.1"/>
    </source>
</evidence>
<evidence type="ECO:0000313" key="10">
    <source>
        <dbReference type="Proteomes" id="UP000070544"/>
    </source>
</evidence>